<dbReference type="PANTHER" id="PTHR31412">
    <property type="entry name" value="ZINC METALLOPROTEASE EGY1"/>
    <property type="match status" value="1"/>
</dbReference>
<comment type="cofactor">
    <cofactor evidence="1">
        <name>Zn(2+)</name>
        <dbReference type="ChEBI" id="CHEBI:29105"/>
    </cofactor>
</comment>
<keyword evidence="9 10" id="KW-0472">Membrane</keyword>
<keyword evidence="5 10" id="KW-0812">Transmembrane</keyword>
<evidence type="ECO:0000256" key="10">
    <source>
        <dbReference type="SAM" id="Phobius"/>
    </source>
</evidence>
<comment type="similarity">
    <text evidence="3">Belongs to the peptidase M50B family.</text>
</comment>
<evidence type="ECO:0000256" key="3">
    <source>
        <dbReference type="ARBA" id="ARBA00007931"/>
    </source>
</evidence>
<evidence type="ECO:0000256" key="9">
    <source>
        <dbReference type="ARBA" id="ARBA00023136"/>
    </source>
</evidence>
<keyword evidence="8 10" id="KW-1133">Transmembrane helix</keyword>
<reference evidence="13" key="1">
    <citation type="submission" date="2012-06" db="EMBL/GenBank/DDBJ databases">
        <title>The complete genome of Flexibacter litoralis DSM 6794.</title>
        <authorList>
            <person name="Lucas S."/>
            <person name="Copeland A."/>
            <person name="Lapidus A."/>
            <person name="Glavina del Rio T."/>
            <person name="Dalin E."/>
            <person name="Tice H."/>
            <person name="Bruce D."/>
            <person name="Goodwin L."/>
            <person name="Pitluck S."/>
            <person name="Peters L."/>
            <person name="Ovchinnikova G."/>
            <person name="Lu M."/>
            <person name="Kyrpides N."/>
            <person name="Mavromatis K."/>
            <person name="Ivanova N."/>
            <person name="Brettin T."/>
            <person name="Detter J.C."/>
            <person name="Han C."/>
            <person name="Larimer F."/>
            <person name="Land M."/>
            <person name="Hauser L."/>
            <person name="Markowitz V."/>
            <person name="Cheng J.-F."/>
            <person name="Hugenholtz P."/>
            <person name="Woyke T."/>
            <person name="Wu D."/>
            <person name="Spring S."/>
            <person name="Lang E."/>
            <person name="Kopitz M."/>
            <person name="Brambilla E."/>
            <person name="Klenk H.-P."/>
            <person name="Eisen J.A."/>
        </authorList>
    </citation>
    <scope>NUCLEOTIDE SEQUENCE [LARGE SCALE GENOMIC DNA]</scope>
    <source>
        <strain evidence="13">ATCC 23117 / DSM 6794 / NBRC 15988 / NCIMB 1366 / Sio-4</strain>
    </source>
</reference>
<dbReference type="InterPro" id="IPR008915">
    <property type="entry name" value="Peptidase_M50"/>
</dbReference>
<feature type="transmembrane region" description="Helical" evidence="10">
    <location>
        <begin position="252"/>
        <end position="275"/>
    </location>
</feature>
<dbReference type="AlphaFoldDB" id="I4AJ87"/>
<dbReference type="OrthoDB" id="921763at2"/>
<organism evidence="12 13">
    <name type="scientific">Bernardetia litoralis (strain ATCC 23117 / DSM 6794 / NBRC 15988 / NCIMB 1366 / Fx l1 / Sio-4)</name>
    <name type="common">Flexibacter litoralis</name>
    <dbReference type="NCBI Taxonomy" id="880071"/>
    <lineage>
        <taxon>Bacteria</taxon>
        <taxon>Pseudomonadati</taxon>
        <taxon>Bacteroidota</taxon>
        <taxon>Cytophagia</taxon>
        <taxon>Cytophagales</taxon>
        <taxon>Bernardetiaceae</taxon>
        <taxon>Bernardetia</taxon>
    </lineage>
</organism>
<dbReference type="PANTHER" id="PTHR31412:SF0">
    <property type="entry name" value="ZINC METALLOPROTEASE EGY1, CHLOROPLASTIC-RELATED"/>
    <property type="match status" value="1"/>
</dbReference>
<sequence length="426" mass="47810">MQNENKNENLPYPSQPNYDNSSDISNPFLYKEVIYKKEKPKYWLHILLFVITFLATTCAGAEWIFGEKSFVTLLFDVDGFVGIGSGGLGLDAFVAGLSYSIPFLGILTVHEFGHYFAAKYHNIRASLPFYIPMWLGFLGMPSTIGTMGAFIKIKSPFTSQKSLFDVGVAGPLAGFVIALVVLFYGFLNLPAPEYVIEVAHPSWQKYGLDYANFVYKAIPEGANMELGTNLLFEFFKNFVAPNPELVPNNREIFHYPFLLAGYLALFFTALNLMPIGQLDGGHVLYAMFGEKWHKKISMGMFTLFLTYAGLGLISPQDPIEDIALYSLFYLFFLFVIFLKNTKKPITAVVFALGIYAFQFIVVSFFPEAHGYYGWLAFGFLLGRVLGLSHPPTQNQITPLTKGRMILGVITFIIFILCFSPQPFVIS</sequence>
<dbReference type="CDD" id="cd06160">
    <property type="entry name" value="S2P-M50_like_2"/>
    <property type="match status" value="1"/>
</dbReference>
<dbReference type="Proteomes" id="UP000006054">
    <property type="component" value="Chromosome"/>
</dbReference>
<evidence type="ECO:0000256" key="6">
    <source>
        <dbReference type="ARBA" id="ARBA00022801"/>
    </source>
</evidence>
<feature type="domain" description="Peptidase M50" evidence="11">
    <location>
        <begin position="100"/>
        <end position="296"/>
    </location>
</feature>
<dbReference type="KEGG" id="fli:Fleli_1604"/>
<evidence type="ECO:0000256" key="5">
    <source>
        <dbReference type="ARBA" id="ARBA00022692"/>
    </source>
</evidence>
<keyword evidence="6" id="KW-0378">Hydrolase</keyword>
<protein>
    <submittedName>
        <fullName evidence="12">Putative membrane-associated Zn-dependent protease</fullName>
    </submittedName>
</protein>
<name>I4AJ87_BERLS</name>
<keyword evidence="4 12" id="KW-0645">Protease</keyword>
<evidence type="ECO:0000313" key="12">
    <source>
        <dbReference type="EMBL" id="AFM04022.1"/>
    </source>
</evidence>
<feature type="transmembrane region" description="Helical" evidence="10">
    <location>
        <begin position="163"/>
        <end position="187"/>
    </location>
</feature>
<feature type="transmembrane region" description="Helical" evidence="10">
    <location>
        <begin position="371"/>
        <end position="392"/>
    </location>
</feature>
<feature type="transmembrane region" description="Helical" evidence="10">
    <location>
        <begin position="129"/>
        <end position="151"/>
    </location>
</feature>
<evidence type="ECO:0000256" key="7">
    <source>
        <dbReference type="ARBA" id="ARBA00022946"/>
    </source>
</evidence>
<proteinExistence type="inferred from homology"/>
<feature type="transmembrane region" description="Helical" evidence="10">
    <location>
        <begin position="404"/>
        <end position="425"/>
    </location>
</feature>
<feature type="transmembrane region" description="Helical" evidence="10">
    <location>
        <begin position="322"/>
        <end position="338"/>
    </location>
</feature>
<dbReference type="eggNOG" id="COG0750">
    <property type="taxonomic scope" value="Bacteria"/>
</dbReference>
<gene>
    <name evidence="12" type="ordered locus">Fleli_1604</name>
</gene>
<evidence type="ECO:0000256" key="1">
    <source>
        <dbReference type="ARBA" id="ARBA00001947"/>
    </source>
</evidence>
<dbReference type="GO" id="GO:0008233">
    <property type="term" value="F:peptidase activity"/>
    <property type="evidence" value="ECO:0007669"/>
    <property type="project" value="UniProtKB-KW"/>
</dbReference>
<evidence type="ECO:0000256" key="2">
    <source>
        <dbReference type="ARBA" id="ARBA00004141"/>
    </source>
</evidence>
<evidence type="ECO:0000313" key="13">
    <source>
        <dbReference type="Proteomes" id="UP000006054"/>
    </source>
</evidence>
<feature type="transmembrane region" description="Helical" evidence="10">
    <location>
        <begin position="345"/>
        <end position="365"/>
    </location>
</feature>
<dbReference type="RefSeq" id="WP_014797479.1">
    <property type="nucleotide sequence ID" value="NC_018018.1"/>
</dbReference>
<dbReference type="EMBL" id="CP003345">
    <property type="protein sequence ID" value="AFM04022.1"/>
    <property type="molecule type" value="Genomic_DNA"/>
</dbReference>
<dbReference type="Pfam" id="PF02163">
    <property type="entry name" value="Peptidase_M50"/>
    <property type="match status" value="1"/>
</dbReference>
<keyword evidence="7" id="KW-0809">Transit peptide</keyword>
<feature type="transmembrane region" description="Helical" evidence="10">
    <location>
        <begin position="42"/>
        <end position="65"/>
    </location>
</feature>
<dbReference type="PATRIC" id="fig|880071.3.peg.1584"/>
<dbReference type="HOGENOM" id="CLU_028221_0_0_10"/>
<comment type="subcellular location">
    <subcellularLocation>
        <location evidence="2">Membrane</location>
        <topology evidence="2">Multi-pass membrane protein</topology>
    </subcellularLocation>
</comment>
<dbReference type="GO" id="GO:0006508">
    <property type="term" value="P:proteolysis"/>
    <property type="evidence" value="ECO:0007669"/>
    <property type="project" value="UniProtKB-KW"/>
</dbReference>
<evidence type="ECO:0000256" key="4">
    <source>
        <dbReference type="ARBA" id="ARBA00022670"/>
    </source>
</evidence>
<dbReference type="InterPro" id="IPR044838">
    <property type="entry name" value="EGY1-like"/>
</dbReference>
<evidence type="ECO:0000259" key="11">
    <source>
        <dbReference type="Pfam" id="PF02163"/>
    </source>
</evidence>
<dbReference type="GO" id="GO:0016020">
    <property type="term" value="C:membrane"/>
    <property type="evidence" value="ECO:0007669"/>
    <property type="project" value="UniProtKB-SubCell"/>
</dbReference>
<dbReference type="STRING" id="880071.Fleli_1604"/>
<evidence type="ECO:0000256" key="8">
    <source>
        <dbReference type="ARBA" id="ARBA00022989"/>
    </source>
</evidence>
<keyword evidence="13" id="KW-1185">Reference proteome</keyword>
<accession>I4AJ87</accession>
<feature type="transmembrane region" description="Helical" evidence="10">
    <location>
        <begin position="296"/>
        <end position="316"/>
    </location>
</feature>